<evidence type="ECO:0000256" key="4">
    <source>
        <dbReference type="ARBA" id="ARBA00022679"/>
    </source>
</evidence>
<evidence type="ECO:0000256" key="6">
    <source>
        <dbReference type="ARBA" id="ARBA00022960"/>
    </source>
</evidence>
<feature type="compositionally biased region" description="Low complexity" evidence="12">
    <location>
        <begin position="247"/>
        <end position="259"/>
    </location>
</feature>
<evidence type="ECO:0000256" key="11">
    <source>
        <dbReference type="HAMAP-Rule" id="MF_00766"/>
    </source>
</evidence>
<proteinExistence type="inferred from homology"/>
<comment type="catalytic activity">
    <reaction evidence="11">
        <text>[GlcNAc-(1-&gt;4)-Mur2Ac(oyl-L-Ala-gamma-D-Glu-L-Lys-D-Ala-D-Ala)](n)-di-trans,octa-cis-undecaprenyl diphosphate + beta-D-GlcNAc-(1-&gt;4)-Mur2Ac(oyl-L-Ala-gamma-D-Glu-L-Lys-D-Ala-D-Ala)-di-trans,octa-cis-undecaprenyl diphosphate = [GlcNAc-(1-&gt;4)-Mur2Ac(oyl-L-Ala-gamma-D-Glu-L-Lys-D-Ala-D-Ala)](n+1)-di-trans,octa-cis-undecaprenyl diphosphate + di-trans,octa-cis-undecaprenyl diphosphate + H(+)</text>
        <dbReference type="Rhea" id="RHEA:23708"/>
        <dbReference type="Rhea" id="RHEA-COMP:9602"/>
        <dbReference type="Rhea" id="RHEA-COMP:9603"/>
        <dbReference type="ChEBI" id="CHEBI:15378"/>
        <dbReference type="ChEBI" id="CHEBI:58405"/>
        <dbReference type="ChEBI" id="CHEBI:60033"/>
        <dbReference type="ChEBI" id="CHEBI:78435"/>
        <dbReference type="EC" id="2.4.99.28"/>
    </reaction>
</comment>
<dbReference type="PANTHER" id="PTHR30400:SF0">
    <property type="entry name" value="BIOSYNTHETIC PEPTIDOGLYCAN TRANSGLYCOSYLASE"/>
    <property type="match status" value="1"/>
</dbReference>
<comment type="similarity">
    <text evidence="11">Belongs to the glycosyltransferase 51 family.</text>
</comment>
<dbReference type="GO" id="GO:0016757">
    <property type="term" value="F:glycosyltransferase activity"/>
    <property type="evidence" value="ECO:0007669"/>
    <property type="project" value="UniProtKB-KW"/>
</dbReference>
<dbReference type="InterPro" id="IPR023346">
    <property type="entry name" value="Lysozyme-like_dom_sf"/>
</dbReference>
<evidence type="ECO:0000259" key="13">
    <source>
        <dbReference type="Pfam" id="PF00912"/>
    </source>
</evidence>
<keyword evidence="4 11" id="KW-0808">Transferase</keyword>
<dbReference type="InterPro" id="IPR001264">
    <property type="entry name" value="Glyco_trans_51"/>
</dbReference>
<protein>
    <recommendedName>
        <fullName evidence="11">Biosynthetic peptidoglycan transglycosylase</fullName>
        <ecNumber evidence="11">2.4.99.28</ecNumber>
    </recommendedName>
    <alternativeName>
        <fullName evidence="11">Glycan polymerase</fullName>
    </alternativeName>
    <alternativeName>
        <fullName evidence="11">Peptidoglycan glycosyltransferase MtgA</fullName>
        <shortName evidence="11">PGT</shortName>
    </alternativeName>
</protein>
<evidence type="ECO:0000313" key="14">
    <source>
        <dbReference type="EMBL" id="CAE6713028.1"/>
    </source>
</evidence>
<reference evidence="14 15" key="1">
    <citation type="submission" date="2021-02" db="EMBL/GenBank/DDBJ databases">
        <authorList>
            <person name="Han P."/>
        </authorList>
    </citation>
    <scope>NUCLEOTIDE SEQUENCE [LARGE SCALE GENOMIC DNA]</scope>
    <source>
        <strain evidence="14">Candidatus Nitrospira sp. ZN2</strain>
    </source>
</reference>
<keyword evidence="8 11" id="KW-1133">Transmembrane helix</keyword>
<keyword evidence="2" id="KW-0997">Cell inner membrane</keyword>
<keyword evidence="3 11" id="KW-0328">Glycosyltransferase</keyword>
<evidence type="ECO:0000256" key="2">
    <source>
        <dbReference type="ARBA" id="ARBA00022519"/>
    </source>
</evidence>
<evidence type="ECO:0000256" key="7">
    <source>
        <dbReference type="ARBA" id="ARBA00022984"/>
    </source>
</evidence>
<dbReference type="EC" id="2.4.99.28" evidence="11"/>
<dbReference type="NCBIfam" id="TIGR02070">
    <property type="entry name" value="mono_pep_trsgly"/>
    <property type="match status" value="1"/>
</dbReference>
<keyword evidence="15" id="KW-1185">Reference proteome</keyword>
<feature type="region of interest" description="Disordered" evidence="12">
    <location>
        <begin position="239"/>
        <end position="259"/>
    </location>
</feature>
<dbReference type="RefSeq" id="WP_213041077.1">
    <property type="nucleotide sequence ID" value="NZ_CAJNBJ010000001.1"/>
</dbReference>
<evidence type="ECO:0000256" key="8">
    <source>
        <dbReference type="ARBA" id="ARBA00022989"/>
    </source>
</evidence>
<evidence type="ECO:0000256" key="9">
    <source>
        <dbReference type="ARBA" id="ARBA00023136"/>
    </source>
</evidence>
<dbReference type="Gene3D" id="1.10.3810.10">
    <property type="entry name" value="Biosynthetic peptidoglycan transglycosylase-like"/>
    <property type="match status" value="1"/>
</dbReference>
<keyword evidence="7 11" id="KW-0573">Peptidoglycan synthesis</keyword>
<name>A0ABM8QSI2_9BACT</name>
<feature type="transmembrane region" description="Helical" evidence="11">
    <location>
        <begin position="12"/>
        <end position="33"/>
    </location>
</feature>
<keyword evidence="9 11" id="KW-0472">Membrane</keyword>
<evidence type="ECO:0000256" key="3">
    <source>
        <dbReference type="ARBA" id="ARBA00022676"/>
    </source>
</evidence>
<dbReference type="EMBL" id="CAJNBJ010000001">
    <property type="protein sequence ID" value="CAE6713028.1"/>
    <property type="molecule type" value="Genomic_DNA"/>
</dbReference>
<evidence type="ECO:0000256" key="10">
    <source>
        <dbReference type="ARBA" id="ARBA00023316"/>
    </source>
</evidence>
<sequence>MSKSTGSRFGRILLWVTALIGLPAAALALYWLVTLPDVSRLAKHHPTETALMEARRAQAKEQGHPLHIKYAWVPLSRIAPALQRAVVAAEDASFFAHEGFDWEGIKDAALYNLEVGEFKRGGSTITQQLAKNLYLSSERSLLRKAREALITRSLEHHLTKEQILELYLNVAEWGQGVFGAEAAARHHFGKSAKELSVEEAALLAAILPSPRRYDPIRHTAYLNRRQRHIVRWLERGGSRKAGSVNRSPSEPLEVVPVEE</sequence>
<organism evidence="14 15">
    <name type="scientific">Nitrospira defluvii</name>
    <dbReference type="NCBI Taxonomy" id="330214"/>
    <lineage>
        <taxon>Bacteria</taxon>
        <taxon>Pseudomonadati</taxon>
        <taxon>Nitrospirota</taxon>
        <taxon>Nitrospiria</taxon>
        <taxon>Nitrospirales</taxon>
        <taxon>Nitrospiraceae</taxon>
        <taxon>Nitrospira</taxon>
    </lineage>
</organism>
<dbReference type="SUPFAM" id="SSF53955">
    <property type="entry name" value="Lysozyme-like"/>
    <property type="match status" value="1"/>
</dbReference>
<comment type="function">
    <text evidence="11">Peptidoglycan polymerase that catalyzes glycan chain elongation from lipid-linked precursors.</text>
</comment>
<keyword evidence="10 11" id="KW-0961">Cell wall biogenesis/degradation</keyword>
<keyword evidence="1 11" id="KW-1003">Cell membrane</keyword>
<evidence type="ECO:0000256" key="1">
    <source>
        <dbReference type="ARBA" id="ARBA00022475"/>
    </source>
</evidence>
<dbReference type="InterPro" id="IPR011812">
    <property type="entry name" value="Pep_trsgly"/>
</dbReference>
<comment type="subcellular location">
    <subcellularLocation>
        <location evidence="11">Cell membrane</location>
        <topology evidence="11">Single-pass membrane protein</topology>
    </subcellularLocation>
</comment>
<dbReference type="PANTHER" id="PTHR30400">
    <property type="entry name" value="MONOFUNCTIONAL BIOSYNTHETIC PEPTIDOGLYCAN TRANSGLYCOSYLASE"/>
    <property type="match status" value="1"/>
</dbReference>
<gene>
    <name evidence="11 14" type="primary">mtgA</name>
    <name evidence="14" type="ORF">NSPZN2_11313</name>
</gene>
<evidence type="ECO:0000256" key="5">
    <source>
        <dbReference type="ARBA" id="ARBA00022692"/>
    </source>
</evidence>
<accession>A0ABM8QSI2</accession>
<dbReference type="HAMAP" id="MF_00766">
    <property type="entry name" value="PGT_MtgA"/>
    <property type="match status" value="1"/>
</dbReference>
<evidence type="ECO:0000313" key="15">
    <source>
        <dbReference type="Proteomes" id="UP000675880"/>
    </source>
</evidence>
<dbReference type="InterPro" id="IPR036950">
    <property type="entry name" value="PBP_transglycosylase"/>
</dbReference>
<dbReference type="Proteomes" id="UP000675880">
    <property type="component" value="Unassembled WGS sequence"/>
</dbReference>
<evidence type="ECO:0000256" key="12">
    <source>
        <dbReference type="SAM" id="MobiDB-lite"/>
    </source>
</evidence>
<feature type="domain" description="Glycosyl transferase family 51" evidence="13">
    <location>
        <begin position="69"/>
        <end position="231"/>
    </location>
</feature>
<comment type="caution">
    <text evidence="14">The sequence shown here is derived from an EMBL/GenBank/DDBJ whole genome shotgun (WGS) entry which is preliminary data.</text>
</comment>
<dbReference type="Pfam" id="PF00912">
    <property type="entry name" value="Transgly"/>
    <property type="match status" value="1"/>
</dbReference>
<keyword evidence="6 11" id="KW-0133">Cell shape</keyword>
<comment type="pathway">
    <text evidence="11">Cell wall biogenesis; peptidoglycan biosynthesis.</text>
</comment>
<keyword evidence="5 11" id="KW-0812">Transmembrane</keyword>